<feature type="compositionally biased region" description="Low complexity" evidence="1">
    <location>
        <begin position="1006"/>
        <end position="1022"/>
    </location>
</feature>
<feature type="compositionally biased region" description="Polar residues" evidence="1">
    <location>
        <begin position="227"/>
        <end position="238"/>
    </location>
</feature>
<feature type="compositionally biased region" description="Low complexity" evidence="1">
    <location>
        <begin position="867"/>
        <end position="898"/>
    </location>
</feature>
<feature type="compositionally biased region" description="Low complexity" evidence="1">
    <location>
        <begin position="251"/>
        <end position="266"/>
    </location>
</feature>
<evidence type="ECO:0000313" key="2">
    <source>
        <dbReference type="EMBL" id="ODV97182.1"/>
    </source>
</evidence>
<feature type="compositionally biased region" description="Basic and acidic residues" evidence="1">
    <location>
        <begin position="162"/>
        <end position="182"/>
    </location>
</feature>
<feature type="compositionally biased region" description="Acidic residues" evidence="1">
    <location>
        <begin position="147"/>
        <end position="161"/>
    </location>
</feature>
<dbReference type="Proteomes" id="UP000094236">
    <property type="component" value="Unassembled WGS sequence"/>
</dbReference>
<feature type="region of interest" description="Disordered" evidence="1">
    <location>
        <begin position="145"/>
        <end position="344"/>
    </location>
</feature>
<dbReference type="PANTHER" id="PTHR33472">
    <property type="entry name" value="OS01G0106600 PROTEIN"/>
    <property type="match status" value="1"/>
</dbReference>
<protein>
    <submittedName>
        <fullName evidence="2">Uncharacterized protein</fullName>
    </submittedName>
</protein>
<name>A0A1E4TZK1_PACTA</name>
<reference evidence="3" key="1">
    <citation type="submission" date="2016-05" db="EMBL/GenBank/DDBJ databases">
        <title>Comparative genomics of biotechnologically important yeasts.</title>
        <authorList>
            <consortium name="DOE Joint Genome Institute"/>
            <person name="Riley R."/>
            <person name="Haridas S."/>
            <person name="Wolfe K.H."/>
            <person name="Lopes M.R."/>
            <person name="Hittinger C.T."/>
            <person name="Goker M."/>
            <person name="Salamov A."/>
            <person name="Wisecaver J."/>
            <person name="Long T.M."/>
            <person name="Aerts A.L."/>
            <person name="Barry K."/>
            <person name="Choi C."/>
            <person name="Clum A."/>
            <person name="Coughlan A.Y."/>
            <person name="Deshpande S."/>
            <person name="Douglass A.P."/>
            <person name="Hanson S.J."/>
            <person name="Klenk H.-P."/>
            <person name="Labutti K."/>
            <person name="Lapidus A."/>
            <person name="Lindquist E."/>
            <person name="Lipzen A."/>
            <person name="Meier-Kolthoff J.P."/>
            <person name="Ohm R.A."/>
            <person name="Otillar R.P."/>
            <person name="Pangilinan J."/>
            <person name="Peng Y."/>
            <person name="Rokas A."/>
            <person name="Rosa C.A."/>
            <person name="Scheuner C."/>
            <person name="Sibirny A.A."/>
            <person name="Slot J.C."/>
            <person name="Stielow J.B."/>
            <person name="Sun H."/>
            <person name="Kurtzman C.P."/>
            <person name="Blackwell M."/>
            <person name="Grigoriev I.V."/>
            <person name="Jeffries T.W."/>
        </authorList>
    </citation>
    <scope>NUCLEOTIDE SEQUENCE [LARGE SCALE GENOMIC DNA]</scope>
    <source>
        <strain evidence="3">NRRL Y-2460</strain>
    </source>
</reference>
<dbReference type="OrthoDB" id="4082517at2759"/>
<organism evidence="2 3">
    <name type="scientific">Pachysolen tannophilus NRRL Y-2460</name>
    <dbReference type="NCBI Taxonomy" id="669874"/>
    <lineage>
        <taxon>Eukaryota</taxon>
        <taxon>Fungi</taxon>
        <taxon>Dikarya</taxon>
        <taxon>Ascomycota</taxon>
        <taxon>Saccharomycotina</taxon>
        <taxon>Pichiomycetes</taxon>
        <taxon>Pachysolenaceae</taxon>
        <taxon>Pachysolen</taxon>
    </lineage>
</organism>
<dbReference type="PANTHER" id="PTHR33472:SF28">
    <property type="entry name" value="BROMO AND FHA DOMAIN-CONTAINING PROTEIN DDB_G0267958"/>
    <property type="match status" value="1"/>
</dbReference>
<feature type="region of interest" description="Disordered" evidence="1">
    <location>
        <begin position="357"/>
        <end position="470"/>
    </location>
</feature>
<dbReference type="STRING" id="669874.A0A1E4TZK1"/>
<sequence>MKASKKKSYSTSPSSPDASLSNTTATPKIKHSKKHRESSSSSNDGNMQHSSRIIVPHSDKRFNPRKQFRIINTNERTVKQNNFYFTKQKRMERQQKLNKENFDRLQQGLPLIEYDDLKSAEDHDDDNGLMDNTDDNNINDHRMIKEEDMDNSFEDSEDDMEHEDRGYDDDEHHRDYEEQRDSYDDDDNDDDDDDRSEEEYGFEQRAVDDHVTDNADTNQEQEHQHSDFGNNNRSSAVASLTAGGKEENISQPQQHPEQQQQAWNQQMHSYPYFWPPPPGHLMYPPPTPFTQFPYKEQNDNNVENKYYPQRQERQEQQRQQQQQQQQPQQPQQQQFPPYFPFPMMPQQQALPEFMLQHRQSSPNNNEEPENNNSNNFFPYRGMIPPQFPIHSQFSQPLPPPPPPPPPPAMMVNQDDNLEVDEKGKKKRKRKVTKKSKKSSRQTAATATGINEIPPFLQPPPPPPAATTYPEPRATTATAAAAVFLPEPELQKKEKQNLKLLLDASTKLPNVDMDFYKAVNSLDQMISQSKNKEAITKTNNAEQEDEFLSCNSSCSSFSSSDSDQDSETNIFAEEDNEGEEAEVNTTGNKTSKRKPSFEYLNYQNGDLEALYEQFNYMKFLTADGNVTEGQKNEKYDELLRKQSRSINFSAQDIIYVNGNNREKRRKILKNYLKDMNLFFNKNSEKLYRGKTKALESKCRDLTSPLNGAQGIVKTYPTLEGSNYNGLLFAKLKNYCEIRDYELLRLKYWRRYRRNENLNLYYDETLRIYNEMNFVIKERLERLRNFLIYQKHLLTNNLDKDYLDISTNKSSRLVKSFGHKYVEENNNADFEEVVESDSNRKLSSASASSSSGVVPPDFSPNHQSDSMVLLSASNNKDSSSSDTDLTSTSASGLTSGNSANYDITKRKRKQQQAQQQAQQQQNKKQKLEKQSNSELRKNSAINKKLSASHDQQQSAQRKLASAIELSILDDYGALITPEEFSVLTSDDSKIYQNVVKFMRHQDNYVKSTSSVNTRSTTSNLNNMSGIGGSGGSNSSSIIGGSGMGSGIGGIGSGTTVNAMSVVAALGGDTNSITNIISGSSTRNTLSSRTIRDNLDKNNIGNSGRENAQQLAKIMRHYQPPTSLKNDEIIEDFDLMGKDHSKWSNYHK</sequence>
<feature type="compositionally biased region" description="Low complexity" evidence="1">
    <location>
        <begin position="317"/>
        <end position="336"/>
    </location>
</feature>
<feature type="compositionally biased region" description="Low complexity" evidence="1">
    <location>
        <begin position="909"/>
        <end position="920"/>
    </location>
</feature>
<gene>
    <name evidence="2" type="ORF">PACTADRAFT_48930</name>
</gene>
<feature type="region of interest" description="Disordered" evidence="1">
    <location>
        <begin position="1"/>
        <end position="65"/>
    </location>
</feature>
<evidence type="ECO:0000256" key="1">
    <source>
        <dbReference type="SAM" id="MobiDB-lite"/>
    </source>
</evidence>
<feature type="compositionally biased region" description="Pro residues" evidence="1">
    <location>
        <begin position="273"/>
        <end position="288"/>
    </location>
</feature>
<feature type="compositionally biased region" description="Pro residues" evidence="1">
    <location>
        <begin position="396"/>
        <end position="408"/>
    </location>
</feature>
<dbReference type="AlphaFoldDB" id="A0A1E4TZK1"/>
<keyword evidence="3" id="KW-1185">Reference proteome</keyword>
<accession>A0A1E4TZK1</accession>
<feature type="compositionally biased region" description="Low complexity" evidence="1">
    <location>
        <begin position="360"/>
        <end position="378"/>
    </location>
</feature>
<feature type="region of interest" description="Disordered" evidence="1">
    <location>
        <begin position="839"/>
        <end position="934"/>
    </location>
</feature>
<feature type="compositionally biased region" description="Pro residues" evidence="1">
    <location>
        <begin position="455"/>
        <end position="464"/>
    </location>
</feature>
<feature type="region of interest" description="Disordered" evidence="1">
    <location>
        <begin position="1006"/>
        <end position="1028"/>
    </location>
</feature>
<feature type="compositionally biased region" description="Acidic residues" evidence="1">
    <location>
        <begin position="122"/>
        <end position="134"/>
    </location>
</feature>
<evidence type="ECO:0000313" key="3">
    <source>
        <dbReference type="Proteomes" id="UP000094236"/>
    </source>
</evidence>
<feature type="compositionally biased region" description="Basic and acidic residues" evidence="1">
    <location>
        <begin position="923"/>
        <end position="934"/>
    </location>
</feature>
<dbReference type="EMBL" id="KV454012">
    <property type="protein sequence ID" value="ODV97182.1"/>
    <property type="molecule type" value="Genomic_DNA"/>
</dbReference>
<feature type="compositionally biased region" description="Basic residues" evidence="1">
    <location>
        <begin position="424"/>
        <end position="439"/>
    </location>
</feature>
<feature type="compositionally biased region" description="Low complexity" evidence="1">
    <location>
        <begin position="9"/>
        <end position="21"/>
    </location>
</feature>
<feature type="compositionally biased region" description="Acidic residues" evidence="1">
    <location>
        <begin position="183"/>
        <end position="201"/>
    </location>
</feature>
<feature type="compositionally biased region" description="Acidic residues" evidence="1">
    <location>
        <begin position="561"/>
        <end position="581"/>
    </location>
</feature>
<feature type="region of interest" description="Disordered" evidence="1">
    <location>
        <begin position="556"/>
        <end position="592"/>
    </location>
</feature>
<proteinExistence type="predicted"/>
<feature type="region of interest" description="Disordered" evidence="1">
    <location>
        <begin position="119"/>
        <end position="138"/>
    </location>
</feature>